<accession>A0AC35F446</accession>
<organism evidence="1 2">
    <name type="scientific">Panagrolaimus sp. PS1159</name>
    <dbReference type="NCBI Taxonomy" id="55785"/>
    <lineage>
        <taxon>Eukaryota</taxon>
        <taxon>Metazoa</taxon>
        <taxon>Ecdysozoa</taxon>
        <taxon>Nematoda</taxon>
        <taxon>Chromadorea</taxon>
        <taxon>Rhabditida</taxon>
        <taxon>Tylenchina</taxon>
        <taxon>Panagrolaimomorpha</taxon>
        <taxon>Panagrolaimoidea</taxon>
        <taxon>Panagrolaimidae</taxon>
        <taxon>Panagrolaimus</taxon>
    </lineage>
</organism>
<proteinExistence type="predicted"/>
<dbReference type="WBParaSite" id="PS1159_v2.g13661.t1">
    <property type="protein sequence ID" value="PS1159_v2.g13661.t1"/>
    <property type="gene ID" value="PS1159_v2.g13661"/>
</dbReference>
<sequence length="518" mass="59966">MERLQRYCHFTDEKNHEDFKCYKEAFSECTIDEDDCLFITEELTECSIFINEECGRESQIFFYYFAFYEICNERIQRCSICNTMAKMIYEEHIRDLFNVSHKYITAVEEGKRNPFNGAKFLRVLIQKYGFDLVNVDLQQKVAFNLVEFLREIDNVEEQFEAVYAISLFANKSLEHSRTIIDSGVVPDLIKILHSSDNERLLWVTLISFTSLMKGNPHGRDYCIGQGLIPILIQIGAQTSNHFIQGVVAGTMYCCCQDKPSISIDIITEFLPLLKKFMQHSETALIDNTLSTLAFITLKGNDHVQFLIEYEMTNDLIKFLDHNNSRIQFWAFGSLESMAVGTDEQFKHLINTDILSHIKPLLINSDDESQKKVLKFLLGIIKRDKSIIQDVINEDLIVAVIEKFEAINLQSYSSNVLKYIAIYGTRQQLFFLVHQTNLIKVMCNQLKNTLLMSETMKLMAEILNSNGNEIIVQQLKKCGAMDILDNLKSHDEHSIRKLAHKIKKFFARSSINKLKHNEL</sequence>
<name>A0AC35F446_9BILA</name>
<evidence type="ECO:0000313" key="1">
    <source>
        <dbReference type="Proteomes" id="UP000887580"/>
    </source>
</evidence>
<dbReference type="Proteomes" id="UP000887580">
    <property type="component" value="Unplaced"/>
</dbReference>
<reference evidence="2" key="1">
    <citation type="submission" date="2022-11" db="UniProtKB">
        <authorList>
            <consortium name="WormBaseParasite"/>
        </authorList>
    </citation>
    <scope>IDENTIFICATION</scope>
</reference>
<protein>
    <submittedName>
        <fullName evidence="2">Uncharacterized protein</fullName>
    </submittedName>
</protein>
<evidence type="ECO:0000313" key="2">
    <source>
        <dbReference type="WBParaSite" id="PS1159_v2.g13661.t1"/>
    </source>
</evidence>